<keyword evidence="1" id="KW-0472">Membrane</keyword>
<keyword evidence="3" id="KW-1185">Reference proteome</keyword>
<accession>A0AAV4WTS5</accession>
<evidence type="ECO:0000256" key="1">
    <source>
        <dbReference type="SAM" id="Phobius"/>
    </source>
</evidence>
<protein>
    <submittedName>
        <fullName evidence="2">Uncharacterized protein</fullName>
    </submittedName>
</protein>
<dbReference type="AlphaFoldDB" id="A0AAV4WTS5"/>
<dbReference type="Proteomes" id="UP001054945">
    <property type="component" value="Unassembled WGS sequence"/>
</dbReference>
<sequence>MELSVPETSPTLIKDENLQNNFNSQGKFKNSDFLKVLIGFKLICIGFLFFISFNWIKDVCSRKIHVKQMSNMILLRSLFYTCPNKFPFQRSTMPWKRNQPPLQEIYYFAAHGDIKMNVLFGLKQTSTGNHVMLKFSSD</sequence>
<feature type="transmembrane region" description="Helical" evidence="1">
    <location>
        <begin position="33"/>
        <end position="56"/>
    </location>
</feature>
<keyword evidence="1" id="KW-0812">Transmembrane</keyword>
<organism evidence="2 3">
    <name type="scientific">Caerostris extrusa</name>
    <name type="common">Bark spider</name>
    <name type="synonym">Caerostris bankana</name>
    <dbReference type="NCBI Taxonomy" id="172846"/>
    <lineage>
        <taxon>Eukaryota</taxon>
        <taxon>Metazoa</taxon>
        <taxon>Ecdysozoa</taxon>
        <taxon>Arthropoda</taxon>
        <taxon>Chelicerata</taxon>
        <taxon>Arachnida</taxon>
        <taxon>Araneae</taxon>
        <taxon>Araneomorphae</taxon>
        <taxon>Entelegynae</taxon>
        <taxon>Araneoidea</taxon>
        <taxon>Araneidae</taxon>
        <taxon>Caerostris</taxon>
    </lineage>
</organism>
<reference evidence="2 3" key="1">
    <citation type="submission" date="2021-06" db="EMBL/GenBank/DDBJ databases">
        <title>Caerostris extrusa draft genome.</title>
        <authorList>
            <person name="Kono N."/>
            <person name="Arakawa K."/>
        </authorList>
    </citation>
    <scope>NUCLEOTIDE SEQUENCE [LARGE SCALE GENOMIC DNA]</scope>
</reference>
<evidence type="ECO:0000313" key="3">
    <source>
        <dbReference type="Proteomes" id="UP001054945"/>
    </source>
</evidence>
<gene>
    <name evidence="2" type="ORF">CEXT_807691</name>
</gene>
<comment type="caution">
    <text evidence="2">The sequence shown here is derived from an EMBL/GenBank/DDBJ whole genome shotgun (WGS) entry which is preliminary data.</text>
</comment>
<proteinExistence type="predicted"/>
<keyword evidence="1" id="KW-1133">Transmembrane helix</keyword>
<evidence type="ECO:0000313" key="2">
    <source>
        <dbReference type="EMBL" id="GIY85673.1"/>
    </source>
</evidence>
<dbReference type="EMBL" id="BPLR01016675">
    <property type="protein sequence ID" value="GIY85673.1"/>
    <property type="molecule type" value="Genomic_DNA"/>
</dbReference>
<name>A0AAV4WTS5_CAEEX</name>